<evidence type="ECO:0000313" key="5">
    <source>
        <dbReference type="Proteomes" id="UP000066480"/>
    </source>
</evidence>
<dbReference type="Gene3D" id="3.40.190.10">
    <property type="entry name" value="Periplasmic binding protein-like II"/>
    <property type="match status" value="1"/>
</dbReference>
<dbReference type="GO" id="GO:0042597">
    <property type="term" value="C:periplasmic space"/>
    <property type="evidence" value="ECO:0007669"/>
    <property type="project" value="UniProtKB-ARBA"/>
</dbReference>
<keyword evidence="5" id="KW-1185">Reference proteome</keyword>
<dbReference type="AlphaFoldDB" id="A0A0K1JJ20"/>
<name>A0A0K1JJ20_9MICO</name>
<feature type="domain" description="Solute-binding protein family 5" evidence="3">
    <location>
        <begin position="109"/>
        <end position="493"/>
    </location>
</feature>
<sequence>MRRWTKVWALAGSATLALAACGGGSADDSSSSDDGQIQQASAQLDPTAMGPAPIPSGAKTGGTLRLAFANVPETLDPTRVYYRDASAILGQLVVRSLTNWKVENGQSVLVPDLATDLGRQSEDGLSWTFTLKKGLKYADGSPIRARDIVYATERSFATEELPDGPSYNLEYFKGGSTYKGPYKDKKPFEGATAPDDRTVEFHLTKRWETFPYYASFSQMAPIPQQLDTGADYGRNPMASGPYMFDTYSKNQLKLRKNPQWVASSDPARRQLVDAFIFTFGADVVPTQEGILASNGKDATTLNTDPVDSSLVSRVKGPASKQLVTGPDPCVTYFNLDTRKIPLSVRKAFALAYPYDAVRKAGGDTSLSVSPATSYIAPQVPGFKRYAPVNGMTGEGNGDPVAAKKALEQAGQLGFDLSYYYINDDPQQAQINAVLKQKLEQAGFQVRDIGVSKDVIRKKRADSSGAAANTQSGPQGWCYDWAVGDSVYPPLFSSAVLRSGQSVGFLSDPALDAEMRRISALPATEQGAQWSKFDERLARDYLPSVPVSYGKANYLFGTKVHNVVNDPNRGWPDMAQIWVG</sequence>
<evidence type="ECO:0000259" key="3">
    <source>
        <dbReference type="Pfam" id="PF00496"/>
    </source>
</evidence>
<dbReference type="InterPro" id="IPR030678">
    <property type="entry name" value="Peptide/Ni-bd"/>
</dbReference>
<dbReference type="GO" id="GO:0015833">
    <property type="term" value="P:peptide transport"/>
    <property type="evidence" value="ECO:0007669"/>
    <property type="project" value="TreeGrafter"/>
</dbReference>
<feature type="chain" id="PRO_5039585915" description="Solute-binding protein family 5 domain-containing protein" evidence="2">
    <location>
        <begin position="20"/>
        <end position="579"/>
    </location>
</feature>
<dbReference type="InterPro" id="IPR039424">
    <property type="entry name" value="SBP_5"/>
</dbReference>
<evidence type="ECO:0000256" key="1">
    <source>
        <dbReference type="SAM" id="MobiDB-lite"/>
    </source>
</evidence>
<dbReference type="RefSeq" id="WP_052592313.1">
    <property type="nucleotide sequence ID" value="NZ_CP011112.1"/>
</dbReference>
<dbReference type="PANTHER" id="PTHR30290:SF83">
    <property type="entry name" value="ABC TRANSPORTER SUBSTRATE-BINDING PROTEIN"/>
    <property type="match status" value="1"/>
</dbReference>
<dbReference type="InterPro" id="IPR000914">
    <property type="entry name" value="SBP_5_dom"/>
</dbReference>
<evidence type="ECO:0000313" key="4">
    <source>
        <dbReference type="EMBL" id="AKU16702.1"/>
    </source>
</evidence>
<proteinExistence type="predicted"/>
<dbReference type="STRING" id="571913.VV02_13885"/>
<accession>A0A0K1JJ20</accession>
<feature type="region of interest" description="Disordered" evidence="1">
    <location>
        <begin position="24"/>
        <end position="56"/>
    </location>
</feature>
<keyword evidence="2" id="KW-0732">Signal</keyword>
<reference evidence="4 5" key="1">
    <citation type="submission" date="2015-03" db="EMBL/GenBank/DDBJ databases">
        <title>Luteipulveratus halotolerans sp. nov., a novel actinobacterium (Dermacoccaceae) from Sarawak, Malaysia.</title>
        <authorList>
            <person name="Juboi H."/>
            <person name="Basik A."/>
            <person name="Shamsul S.S."/>
            <person name="Arnold P."/>
            <person name="Schmitt E.K."/>
            <person name="Sanglier J.-J."/>
            <person name="Yeo T."/>
        </authorList>
    </citation>
    <scope>NUCLEOTIDE SEQUENCE [LARGE SCALE GENOMIC DNA]</scope>
    <source>
        <strain evidence="4 5">MN07-A0370</strain>
    </source>
</reference>
<dbReference type="GO" id="GO:1904680">
    <property type="term" value="F:peptide transmembrane transporter activity"/>
    <property type="evidence" value="ECO:0007669"/>
    <property type="project" value="TreeGrafter"/>
</dbReference>
<dbReference type="KEGG" id="lmoi:VV02_13885"/>
<dbReference type="PANTHER" id="PTHR30290">
    <property type="entry name" value="PERIPLASMIC BINDING COMPONENT OF ABC TRANSPORTER"/>
    <property type="match status" value="1"/>
</dbReference>
<dbReference type="PIRSF" id="PIRSF002741">
    <property type="entry name" value="MppA"/>
    <property type="match status" value="1"/>
</dbReference>
<feature type="compositionally biased region" description="Low complexity" evidence="1">
    <location>
        <begin position="24"/>
        <end position="43"/>
    </location>
</feature>
<feature type="signal peptide" evidence="2">
    <location>
        <begin position="1"/>
        <end position="19"/>
    </location>
</feature>
<dbReference type="PROSITE" id="PS51257">
    <property type="entry name" value="PROKAR_LIPOPROTEIN"/>
    <property type="match status" value="1"/>
</dbReference>
<dbReference type="Proteomes" id="UP000066480">
    <property type="component" value="Chromosome"/>
</dbReference>
<dbReference type="EMBL" id="CP011112">
    <property type="protein sequence ID" value="AKU16702.1"/>
    <property type="molecule type" value="Genomic_DNA"/>
</dbReference>
<dbReference type="Gene3D" id="3.10.105.10">
    <property type="entry name" value="Dipeptide-binding Protein, Domain 3"/>
    <property type="match status" value="1"/>
</dbReference>
<evidence type="ECO:0000256" key="2">
    <source>
        <dbReference type="SAM" id="SignalP"/>
    </source>
</evidence>
<dbReference type="OrthoDB" id="9796817at2"/>
<dbReference type="SUPFAM" id="SSF53850">
    <property type="entry name" value="Periplasmic binding protein-like II"/>
    <property type="match status" value="1"/>
</dbReference>
<dbReference type="GO" id="GO:0043190">
    <property type="term" value="C:ATP-binding cassette (ABC) transporter complex"/>
    <property type="evidence" value="ECO:0007669"/>
    <property type="project" value="InterPro"/>
</dbReference>
<protein>
    <recommendedName>
        <fullName evidence="3">Solute-binding protein family 5 domain-containing protein</fullName>
    </recommendedName>
</protein>
<gene>
    <name evidence="4" type="ORF">VV02_13885</name>
</gene>
<organism evidence="4 5">
    <name type="scientific">Luteipulveratus mongoliensis</name>
    <dbReference type="NCBI Taxonomy" id="571913"/>
    <lineage>
        <taxon>Bacteria</taxon>
        <taxon>Bacillati</taxon>
        <taxon>Actinomycetota</taxon>
        <taxon>Actinomycetes</taxon>
        <taxon>Micrococcales</taxon>
        <taxon>Dermacoccaceae</taxon>
        <taxon>Luteipulveratus</taxon>
    </lineage>
</organism>
<dbReference type="Pfam" id="PF00496">
    <property type="entry name" value="SBP_bac_5"/>
    <property type="match status" value="1"/>
</dbReference>